<name>A0AAV5LGX8_9ROSI</name>
<evidence type="ECO:0000313" key="2">
    <source>
        <dbReference type="EMBL" id="GKV36101.1"/>
    </source>
</evidence>
<proteinExistence type="predicted"/>
<dbReference type="EMBL" id="BPVZ01000114">
    <property type="protein sequence ID" value="GKV36101.1"/>
    <property type="molecule type" value="Genomic_DNA"/>
</dbReference>
<feature type="compositionally biased region" description="Basic and acidic residues" evidence="1">
    <location>
        <begin position="64"/>
        <end position="73"/>
    </location>
</feature>
<comment type="caution">
    <text evidence="2">The sequence shown here is derived from an EMBL/GenBank/DDBJ whole genome shotgun (WGS) entry which is preliminary data.</text>
</comment>
<evidence type="ECO:0000313" key="3">
    <source>
        <dbReference type="Proteomes" id="UP001054252"/>
    </source>
</evidence>
<organism evidence="2 3">
    <name type="scientific">Rubroshorea leprosula</name>
    <dbReference type="NCBI Taxonomy" id="152421"/>
    <lineage>
        <taxon>Eukaryota</taxon>
        <taxon>Viridiplantae</taxon>
        <taxon>Streptophyta</taxon>
        <taxon>Embryophyta</taxon>
        <taxon>Tracheophyta</taxon>
        <taxon>Spermatophyta</taxon>
        <taxon>Magnoliopsida</taxon>
        <taxon>eudicotyledons</taxon>
        <taxon>Gunneridae</taxon>
        <taxon>Pentapetalae</taxon>
        <taxon>rosids</taxon>
        <taxon>malvids</taxon>
        <taxon>Malvales</taxon>
        <taxon>Dipterocarpaceae</taxon>
        <taxon>Rubroshorea</taxon>
    </lineage>
</organism>
<dbReference type="AlphaFoldDB" id="A0AAV5LGX8"/>
<keyword evidence="3" id="KW-1185">Reference proteome</keyword>
<gene>
    <name evidence="2" type="ORF">SLEP1_g44269</name>
</gene>
<dbReference type="Proteomes" id="UP001054252">
    <property type="component" value="Unassembled WGS sequence"/>
</dbReference>
<reference evidence="2 3" key="1">
    <citation type="journal article" date="2021" name="Commun. Biol.">
        <title>The genome of Shorea leprosula (Dipterocarpaceae) highlights the ecological relevance of drought in aseasonal tropical rainforests.</title>
        <authorList>
            <person name="Ng K.K.S."/>
            <person name="Kobayashi M.J."/>
            <person name="Fawcett J.A."/>
            <person name="Hatakeyama M."/>
            <person name="Paape T."/>
            <person name="Ng C.H."/>
            <person name="Ang C.C."/>
            <person name="Tnah L.H."/>
            <person name="Lee C.T."/>
            <person name="Nishiyama T."/>
            <person name="Sese J."/>
            <person name="O'Brien M.J."/>
            <person name="Copetti D."/>
            <person name="Mohd Noor M.I."/>
            <person name="Ong R.C."/>
            <person name="Putra M."/>
            <person name="Sireger I.Z."/>
            <person name="Indrioko S."/>
            <person name="Kosugi Y."/>
            <person name="Izuno A."/>
            <person name="Isagi Y."/>
            <person name="Lee S.L."/>
            <person name="Shimizu K.K."/>
        </authorList>
    </citation>
    <scope>NUCLEOTIDE SEQUENCE [LARGE SCALE GENOMIC DNA]</scope>
    <source>
        <strain evidence="2">214</strain>
    </source>
</reference>
<protein>
    <submittedName>
        <fullName evidence="2">Uncharacterized protein</fullName>
    </submittedName>
</protein>
<accession>A0AAV5LGX8</accession>
<evidence type="ECO:0000256" key="1">
    <source>
        <dbReference type="SAM" id="MobiDB-lite"/>
    </source>
</evidence>
<feature type="region of interest" description="Disordered" evidence="1">
    <location>
        <begin position="64"/>
        <end position="84"/>
    </location>
</feature>
<sequence>MEKDEATMRQWLLGSSWQFSFLSTPPQKKKPLKPATKYGPVQVTAFNSISQGILFTTTEASEYKRDEENEIQHETVTSRNERNK</sequence>